<dbReference type="PANTHER" id="PTHR37820:SF1">
    <property type="entry name" value="CELL DIVISION PROTEIN FTSQ"/>
    <property type="match status" value="1"/>
</dbReference>
<dbReference type="Gene3D" id="3.10.20.310">
    <property type="entry name" value="membrane protein fhac"/>
    <property type="match status" value="1"/>
</dbReference>
<dbReference type="Proteomes" id="UP000280861">
    <property type="component" value="Unassembled WGS sequence"/>
</dbReference>
<dbReference type="InterPro" id="IPR005548">
    <property type="entry name" value="Cell_div_FtsQ/DivIB_C"/>
</dbReference>
<feature type="compositionally biased region" description="Polar residues" evidence="8">
    <location>
        <begin position="49"/>
        <end position="81"/>
    </location>
</feature>
<feature type="compositionally biased region" description="Low complexity" evidence="8">
    <location>
        <begin position="100"/>
        <end position="109"/>
    </location>
</feature>
<dbReference type="GO" id="GO:0051301">
    <property type="term" value="P:cell division"/>
    <property type="evidence" value="ECO:0007669"/>
    <property type="project" value="UniProtKB-KW"/>
</dbReference>
<evidence type="ECO:0000256" key="6">
    <source>
        <dbReference type="ARBA" id="ARBA00023136"/>
    </source>
</evidence>
<dbReference type="InterPro" id="IPR013685">
    <property type="entry name" value="POTRA_FtsQ_type"/>
</dbReference>
<evidence type="ECO:0000256" key="9">
    <source>
        <dbReference type="SAM" id="Phobius"/>
    </source>
</evidence>
<dbReference type="AlphaFoldDB" id="A0A3P5XDL4"/>
<dbReference type="Pfam" id="PF03799">
    <property type="entry name" value="FtsQ_DivIB_C"/>
    <property type="match status" value="1"/>
</dbReference>
<evidence type="ECO:0000256" key="1">
    <source>
        <dbReference type="ARBA" id="ARBA00004370"/>
    </source>
</evidence>
<feature type="domain" description="POTRA" evidence="10">
    <location>
        <begin position="151"/>
        <end position="219"/>
    </location>
</feature>
<keyword evidence="6 9" id="KW-0472">Membrane</keyword>
<dbReference type="RefSeq" id="WP_124093224.1">
    <property type="nucleotide sequence ID" value="NZ_CBCRYA010000009.1"/>
</dbReference>
<gene>
    <name evidence="11" type="primary">ftsQ</name>
    <name evidence="11" type="ORF">PSET11_03151</name>
</gene>
<keyword evidence="12" id="KW-1185">Reference proteome</keyword>
<sequence>MPSSRRPTYTSAGQKGREGLTPAGPPPAGPEEPTAKEAPRTPAAEVISASRSLPESPTTVKKSKQGQSTTPGDATKAARSSTPEKSRKSLPSLPKRKKATATTPADATRQNVLAFPEPKRKRRRRTIALVAGSVLAVVAALLLAAIYSPVLALKDVTVSGTRLLTPAQVQTALAPLQGKPLPQISNDEVTRLLEPLVQVRSVQISARPPSGLAVQIDERVPVALVKQGEQYQLVDVDGVRLADTADPASVALPVIDGGAGTIGQDLFRATTNVLAALPADVLAKLSNASAQSVDAVELKLVDGQTIVWGNASEKELKAKVLAALLTVPVDAKNPVRVYDVSVPRHPVTR</sequence>
<organism evidence="11 12">
    <name type="scientific">Arthrobacter ulcerisalmonis</name>
    <dbReference type="NCBI Taxonomy" id="2483813"/>
    <lineage>
        <taxon>Bacteria</taxon>
        <taxon>Bacillati</taxon>
        <taxon>Actinomycetota</taxon>
        <taxon>Actinomycetes</taxon>
        <taxon>Micrococcales</taxon>
        <taxon>Micrococcaceae</taxon>
        <taxon>Arthrobacter</taxon>
    </lineage>
</organism>
<evidence type="ECO:0000313" key="12">
    <source>
        <dbReference type="Proteomes" id="UP000280861"/>
    </source>
</evidence>
<keyword evidence="4 9" id="KW-0812">Transmembrane</keyword>
<keyword evidence="7" id="KW-0131">Cell cycle</keyword>
<dbReference type="InterPro" id="IPR034746">
    <property type="entry name" value="POTRA"/>
</dbReference>
<accession>A0A3P5XDL4</accession>
<reference evidence="11 12" key="1">
    <citation type="submission" date="2018-11" db="EMBL/GenBank/DDBJ databases">
        <authorList>
            <person name="Criscuolo A."/>
        </authorList>
    </citation>
    <scope>NUCLEOTIDE SEQUENCE [LARGE SCALE GENOMIC DNA]</scope>
    <source>
        <strain evidence="11">AT11b</strain>
    </source>
</reference>
<dbReference type="OrthoDB" id="4793367at2"/>
<evidence type="ECO:0000256" key="4">
    <source>
        <dbReference type="ARBA" id="ARBA00022692"/>
    </source>
</evidence>
<evidence type="ECO:0000313" key="11">
    <source>
        <dbReference type="EMBL" id="VDC32842.1"/>
    </source>
</evidence>
<comment type="subcellular location">
    <subcellularLocation>
        <location evidence="1">Membrane</location>
    </subcellularLocation>
</comment>
<dbReference type="PANTHER" id="PTHR37820">
    <property type="entry name" value="CELL DIVISION PROTEIN DIVIB"/>
    <property type="match status" value="1"/>
</dbReference>
<dbReference type="GO" id="GO:0005886">
    <property type="term" value="C:plasma membrane"/>
    <property type="evidence" value="ECO:0007669"/>
    <property type="project" value="TreeGrafter"/>
</dbReference>
<keyword evidence="5 9" id="KW-1133">Transmembrane helix</keyword>
<dbReference type="EMBL" id="UXAU01000041">
    <property type="protein sequence ID" value="VDC32842.1"/>
    <property type="molecule type" value="Genomic_DNA"/>
</dbReference>
<feature type="region of interest" description="Disordered" evidence="8">
    <location>
        <begin position="1"/>
        <end position="121"/>
    </location>
</feature>
<evidence type="ECO:0000256" key="3">
    <source>
        <dbReference type="ARBA" id="ARBA00022618"/>
    </source>
</evidence>
<evidence type="ECO:0000256" key="2">
    <source>
        <dbReference type="ARBA" id="ARBA00022475"/>
    </source>
</evidence>
<feature type="compositionally biased region" description="Polar residues" evidence="8">
    <location>
        <begin position="1"/>
        <end position="13"/>
    </location>
</feature>
<name>A0A3P5XDL4_9MICC</name>
<evidence type="ECO:0000256" key="5">
    <source>
        <dbReference type="ARBA" id="ARBA00022989"/>
    </source>
</evidence>
<dbReference type="Pfam" id="PF08478">
    <property type="entry name" value="POTRA_1"/>
    <property type="match status" value="1"/>
</dbReference>
<evidence type="ECO:0000256" key="8">
    <source>
        <dbReference type="SAM" id="MobiDB-lite"/>
    </source>
</evidence>
<evidence type="ECO:0000259" key="10">
    <source>
        <dbReference type="PROSITE" id="PS51779"/>
    </source>
</evidence>
<keyword evidence="2" id="KW-1003">Cell membrane</keyword>
<feature type="transmembrane region" description="Helical" evidence="9">
    <location>
        <begin position="127"/>
        <end position="147"/>
    </location>
</feature>
<proteinExistence type="predicted"/>
<keyword evidence="3 11" id="KW-0132">Cell division</keyword>
<dbReference type="PROSITE" id="PS51779">
    <property type="entry name" value="POTRA"/>
    <property type="match status" value="1"/>
</dbReference>
<dbReference type="InterPro" id="IPR050487">
    <property type="entry name" value="FtsQ_DivIB"/>
</dbReference>
<evidence type="ECO:0000256" key="7">
    <source>
        <dbReference type="ARBA" id="ARBA00023306"/>
    </source>
</evidence>
<protein>
    <submittedName>
        <fullName evidence="11">Cell division protein FtsQ</fullName>
    </submittedName>
</protein>